<accession>A0A7I8W1M8</accession>
<evidence type="ECO:0000313" key="4">
    <source>
        <dbReference type="Proteomes" id="UP000549394"/>
    </source>
</evidence>
<evidence type="ECO:0000313" key="3">
    <source>
        <dbReference type="EMBL" id="CAD5122436.1"/>
    </source>
</evidence>
<feature type="compositionally biased region" description="Acidic residues" evidence="2">
    <location>
        <begin position="344"/>
        <end position="356"/>
    </location>
</feature>
<feature type="coiled-coil region" evidence="1">
    <location>
        <begin position="788"/>
        <end position="946"/>
    </location>
</feature>
<dbReference type="AlphaFoldDB" id="A0A7I8W1M8"/>
<reference evidence="3 4" key="1">
    <citation type="submission" date="2020-08" db="EMBL/GenBank/DDBJ databases">
        <authorList>
            <person name="Hejnol A."/>
        </authorList>
    </citation>
    <scope>NUCLEOTIDE SEQUENCE [LARGE SCALE GENOMIC DNA]</scope>
</reference>
<keyword evidence="1" id="KW-0175">Coiled coil</keyword>
<dbReference type="OrthoDB" id="188741at2759"/>
<dbReference type="Pfam" id="PF08647">
    <property type="entry name" value="BRE1"/>
    <property type="match status" value="1"/>
</dbReference>
<feature type="compositionally biased region" description="Basic and acidic residues" evidence="2">
    <location>
        <begin position="328"/>
        <end position="339"/>
    </location>
</feature>
<feature type="region of interest" description="Disordered" evidence="2">
    <location>
        <begin position="1"/>
        <end position="356"/>
    </location>
</feature>
<keyword evidence="4" id="KW-1185">Reference proteome</keyword>
<gene>
    <name evidence="3" type="ORF">DGYR_LOCUS10249</name>
</gene>
<proteinExistence type="predicted"/>
<feature type="coiled-coil region" evidence="1">
    <location>
        <begin position="396"/>
        <end position="472"/>
    </location>
</feature>
<dbReference type="EMBL" id="CAJFCJ010000017">
    <property type="protein sequence ID" value="CAD5122436.1"/>
    <property type="molecule type" value="Genomic_DNA"/>
</dbReference>
<feature type="compositionally biased region" description="Low complexity" evidence="2">
    <location>
        <begin position="44"/>
        <end position="62"/>
    </location>
</feature>
<feature type="compositionally biased region" description="Polar residues" evidence="2">
    <location>
        <begin position="231"/>
        <end position="240"/>
    </location>
</feature>
<name>A0A7I8W1M8_9ANNE</name>
<evidence type="ECO:0000256" key="1">
    <source>
        <dbReference type="SAM" id="Coils"/>
    </source>
</evidence>
<feature type="compositionally biased region" description="Polar residues" evidence="2">
    <location>
        <begin position="11"/>
        <end position="20"/>
    </location>
</feature>
<feature type="compositionally biased region" description="Polar residues" evidence="2">
    <location>
        <begin position="260"/>
        <end position="273"/>
    </location>
</feature>
<feature type="compositionally biased region" description="Basic and acidic residues" evidence="2">
    <location>
        <begin position="286"/>
        <end position="299"/>
    </location>
</feature>
<feature type="coiled-coil region" evidence="1">
    <location>
        <begin position="1095"/>
        <end position="1157"/>
    </location>
</feature>
<feature type="coiled-coil region" evidence="1">
    <location>
        <begin position="515"/>
        <end position="661"/>
    </location>
</feature>
<comment type="caution">
    <text evidence="3">The sequence shown here is derived from an EMBL/GenBank/DDBJ whole genome shotgun (WGS) entry which is preliminary data.</text>
</comment>
<dbReference type="Proteomes" id="UP000549394">
    <property type="component" value="Unassembled WGS sequence"/>
</dbReference>
<feature type="coiled-coil region" evidence="1">
    <location>
        <begin position="972"/>
        <end position="1067"/>
    </location>
</feature>
<dbReference type="GO" id="GO:0005737">
    <property type="term" value="C:cytoplasm"/>
    <property type="evidence" value="ECO:0007669"/>
    <property type="project" value="TreeGrafter"/>
</dbReference>
<feature type="compositionally biased region" description="Low complexity" evidence="2">
    <location>
        <begin position="143"/>
        <end position="163"/>
    </location>
</feature>
<organism evidence="3 4">
    <name type="scientific">Dimorphilus gyrociliatus</name>
    <dbReference type="NCBI Taxonomy" id="2664684"/>
    <lineage>
        <taxon>Eukaryota</taxon>
        <taxon>Metazoa</taxon>
        <taxon>Spiralia</taxon>
        <taxon>Lophotrochozoa</taxon>
        <taxon>Annelida</taxon>
        <taxon>Polychaeta</taxon>
        <taxon>Polychaeta incertae sedis</taxon>
        <taxon>Dinophilidae</taxon>
        <taxon>Dimorphilus</taxon>
    </lineage>
</organism>
<protein>
    <submittedName>
        <fullName evidence="3">DgyrCDS10860</fullName>
    </submittedName>
</protein>
<dbReference type="InterPro" id="IPR037386">
    <property type="entry name" value="CCDC40"/>
</dbReference>
<dbReference type="PANTHER" id="PTHR16275">
    <property type="entry name" value="COILED-COIL DOMAIN-CONTAINING PROTEIN 40"/>
    <property type="match status" value="1"/>
</dbReference>
<sequence>MSEPEDRPPSQVGNVVSQVTVKALQEMDTGDMAKRNPKPPSRPPSQGSRRSSARGSKPASPSLEIVGSRPGSATQRDEDRPASIAQGASRPDSAVKGSSRPGSAVKRESRPGSAVKGGSRPASGVKPPSRPGSATRAGSRPTSAAPEGSKPASAAKAGSRPPSETGPIPLSNSRPTSAVGRDSRPVSAAGKESRPSSAVGKDSRPTSATVKNSRPGSATAEKAKTTEETKQPSPSGSRPMSRQAPIGAAEEEQVDKPASRPNSPAQIEGQNRPVSVKGSRPTSAPAEDKDKPIEERTQDPADEPTEPVLTTDPMDRLDFLETSPIRDSPLDDSRQRGDGGDGGDGGDDGDDDHDEHDDMYEIEDEEQMMAEEDEEQEMVVLDPDHPLMVRFQKALNKHLNQVNDRLTLELRELEESVKKNTVEREDLGVDLYGVQQELAKYQTLLEKYHDEQAEKRNEQLRLEQNLDEVRRVYSRKQTELNMERSRCSKLLSEVENLALKTHYMEEAKRDMRGDLAVMKRAAEKADTEVSKAEVEKQKQDLYVNRLIERADRLREDIALFEAQISAQNEETKAARTTLGEAQMEIETINMEKKQLFQQWNSSLIGMRRRDEAHAAMLQALKEQEQRVLTLNTEIEAYKRSISKEQEKNEKLTLILNKTETDVNTVRKAMAQCAKKYNDAKHEYSTRQRLLFETEQSLNKAITDKTLKANEVEAIRKQIEREYAEKVKVEDEILEKIRSQMTMDKAAKYTYKMTHKLRSITRELESTKAKIENDISKSSSKVFDVQTRIDGLKGILEELDKEVKQRNETISKSEVDMNKKNALVERKQQTIDLFNKKLEQMIEAAGGVELGPLEIQINSLTKSIDSMQAELADLQQIWLRDQSQLVRLATEKDSQSSDIEKLKKQLTILSQKKIRIESDINRQLSLIADYERQIRNMQNDMIKLNTLVHREKSLEERLNADNSLSENDFISKLREAERESIEMQEKMDNLKEEKERLLNSLIEAERQIMLWEKKTQLAKETRAAVDSEVGQGEIKAMKSEIHRMQVRYSQLMRQQEKMIQEMEKAVSRRDTIVTRGDAQSKMNKKTITKGTFHRNLAQLRQKIKQTIQEATECDKQISELKRDQEQLTNQLEDKQLNVHQLKQVCEQIEIDIDQLRDTKAANKFDLLSKQQKTKWLNQLKEGKYNRFCRDQEAVDIELSKQMERTQALAAIVDRLNQEFPQSQISLRRVTLALRQHTS</sequence>
<dbReference type="PANTHER" id="PTHR16275:SF8">
    <property type="entry name" value="COILED-COIL DOMAIN-CONTAINING PROTEIN 40"/>
    <property type="match status" value="1"/>
</dbReference>
<feature type="compositionally biased region" description="Basic and acidic residues" evidence="2">
    <location>
        <begin position="221"/>
        <end position="230"/>
    </location>
</feature>
<dbReference type="GO" id="GO:0035082">
    <property type="term" value="P:axoneme assembly"/>
    <property type="evidence" value="ECO:0007669"/>
    <property type="project" value="InterPro"/>
</dbReference>
<evidence type="ECO:0000256" key="2">
    <source>
        <dbReference type="SAM" id="MobiDB-lite"/>
    </source>
</evidence>
<feature type="compositionally biased region" description="Polar residues" evidence="2">
    <location>
        <begin position="205"/>
        <end position="216"/>
    </location>
</feature>